<dbReference type="Proteomes" id="UP001189624">
    <property type="component" value="Chromosome 6"/>
</dbReference>
<keyword evidence="2" id="KW-1185">Reference proteome</keyword>
<accession>A0AA86SU10</accession>
<dbReference type="Gramene" id="rna-AYBTSS11_LOCUS20489">
    <property type="protein sequence ID" value="CAJ1964754.1"/>
    <property type="gene ID" value="gene-AYBTSS11_LOCUS20489"/>
</dbReference>
<sequence>MIHSGRHGASRGQGSAVVRYFVEGDWVKGGDRESGVCNGEEGRVEKEEVAKPQQLKALAMSRSVRWCRVSGDEGSGTVARWWCDHSGPEQRFTVTTGEA</sequence>
<evidence type="ECO:0000313" key="1">
    <source>
        <dbReference type="EMBL" id="CAJ1964754.1"/>
    </source>
</evidence>
<proteinExistence type="predicted"/>
<name>A0AA86SU10_9FABA</name>
<reference evidence="1" key="1">
    <citation type="submission" date="2023-10" db="EMBL/GenBank/DDBJ databases">
        <authorList>
            <person name="Domelevo Entfellner J.-B."/>
        </authorList>
    </citation>
    <scope>NUCLEOTIDE SEQUENCE</scope>
</reference>
<organism evidence="1 2">
    <name type="scientific">Sphenostylis stenocarpa</name>
    <dbReference type="NCBI Taxonomy" id="92480"/>
    <lineage>
        <taxon>Eukaryota</taxon>
        <taxon>Viridiplantae</taxon>
        <taxon>Streptophyta</taxon>
        <taxon>Embryophyta</taxon>
        <taxon>Tracheophyta</taxon>
        <taxon>Spermatophyta</taxon>
        <taxon>Magnoliopsida</taxon>
        <taxon>eudicotyledons</taxon>
        <taxon>Gunneridae</taxon>
        <taxon>Pentapetalae</taxon>
        <taxon>rosids</taxon>
        <taxon>fabids</taxon>
        <taxon>Fabales</taxon>
        <taxon>Fabaceae</taxon>
        <taxon>Papilionoideae</taxon>
        <taxon>50 kb inversion clade</taxon>
        <taxon>NPAAA clade</taxon>
        <taxon>indigoferoid/millettioid clade</taxon>
        <taxon>Phaseoleae</taxon>
        <taxon>Sphenostylis</taxon>
    </lineage>
</organism>
<protein>
    <submittedName>
        <fullName evidence="1">Uncharacterized protein</fullName>
    </submittedName>
</protein>
<gene>
    <name evidence="1" type="ORF">AYBTSS11_LOCUS20489</name>
</gene>
<dbReference type="EMBL" id="OY731403">
    <property type="protein sequence ID" value="CAJ1964754.1"/>
    <property type="molecule type" value="Genomic_DNA"/>
</dbReference>
<evidence type="ECO:0000313" key="2">
    <source>
        <dbReference type="Proteomes" id="UP001189624"/>
    </source>
</evidence>
<dbReference type="AlphaFoldDB" id="A0AA86SU10"/>